<dbReference type="PANTHER" id="PTHR10694">
    <property type="entry name" value="LYSINE-SPECIFIC DEMETHYLASE"/>
    <property type="match status" value="1"/>
</dbReference>
<evidence type="ECO:0000256" key="6">
    <source>
        <dbReference type="SAM" id="MobiDB-lite"/>
    </source>
</evidence>
<evidence type="ECO:0000256" key="1">
    <source>
        <dbReference type="ARBA" id="ARBA00004123"/>
    </source>
</evidence>
<dbReference type="GO" id="GO:0000785">
    <property type="term" value="C:chromatin"/>
    <property type="evidence" value="ECO:0007669"/>
    <property type="project" value="TreeGrafter"/>
</dbReference>
<keyword evidence="2" id="KW-0479">Metal-binding</keyword>
<comment type="caution">
    <text evidence="9">The sequence shown here is derived from an EMBL/GenBank/DDBJ whole genome shotgun (WGS) entry which is preliminary data.</text>
</comment>
<protein>
    <recommendedName>
        <fullName evidence="11">[Histone H3]-trimethyl-L-lysine(9) demethylase</fullName>
    </recommendedName>
</protein>
<evidence type="ECO:0000256" key="4">
    <source>
        <dbReference type="ARBA" id="ARBA00022833"/>
    </source>
</evidence>
<dbReference type="GO" id="GO:0051864">
    <property type="term" value="F:histone H3K36 demethylase activity"/>
    <property type="evidence" value="ECO:0007669"/>
    <property type="project" value="TreeGrafter"/>
</dbReference>
<dbReference type="GO" id="GO:0005634">
    <property type="term" value="C:nucleus"/>
    <property type="evidence" value="ECO:0007669"/>
    <property type="project" value="UniProtKB-SubCell"/>
</dbReference>
<keyword evidence="3" id="KW-0863">Zinc-finger</keyword>
<feature type="region of interest" description="Disordered" evidence="6">
    <location>
        <begin position="484"/>
        <end position="548"/>
    </location>
</feature>
<dbReference type="SUPFAM" id="SSF57903">
    <property type="entry name" value="FYVE/PHD zinc finger"/>
    <property type="match status" value="1"/>
</dbReference>
<evidence type="ECO:0000259" key="8">
    <source>
        <dbReference type="PROSITE" id="PS51184"/>
    </source>
</evidence>
<dbReference type="Pfam" id="PF02373">
    <property type="entry name" value="JmjC"/>
    <property type="match status" value="1"/>
</dbReference>
<dbReference type="SMART" id="SM00545">
    <property type="entry name" value="JmjN"/>
    <property type="match status" value="1"/>
</dbReference>
<keyword evidence="4" id="KW-0862">Zinc</keyword>
<accession>A0AB34K161</accession>
<dbReference type="InterPro" id="IPR011011">
    <property type="entry name" value="Znf_FYVE_PHD"/>
</dbReference>
<dbReference type="EMBL" id="JBGBPQ010000002">
    <property type="protein sequence ID" value="KAL1527961.1"/>
    <property type="molecule type" value="Genomic_DNA"/>
</dbReference>
<dbReference type="InterPro" id="IPR003347">
    <property type="entry name" value="JmjC_dom"/>
</dbReference>
<name>A0AB34K161_PRYPA</name>
<evidence type="ECO:0000313" key="10">
    <source>
        <dbReference type="Proteomes" id="UP001515480"/>
    </source>
</evidence>
<dbReference type="Gene3D" id="2.60.120.650">
    <property type="entry name" value="Cupin"/>
    <property type="match status" value="1"/>
</dbReference>
<dbReference type="InterPro" id="IPR001965">
    <property type="entry name" value="Znf_PHD"/>
</dbReference>
<organism evidence="9 10">
    <name type="scientific">Prymnesium parvum</name>
    <name type="common">Toxic golden alga</name>
    <dbReference type="NCBI Taxonomy" id="97485"/>
    <lineage>
        <taxon>Eukaryota</taxon>
        <taxon>Haptista</taxon>
        <taxon>Haptophyta</taxon>
        <taxon>Prymnesiophyceae</taxon>
        <taxon>Prymnesiales</taxon>
        <taxon>Prymnesiaceae</taxon>
        <taxon>Prymnesium</taxon>
    </lineage>
</organism>
<keyword evidence="10" id="KW-1185">Reference proteome</keyword>
<dbReference type="SMART" id="SM00249">
    <property type="entry name" value="PHD"/>
    <property type="match status" value="2"/>
</dbReference>
<dbReference type="AlphaFoldDB" id="A0AB34K161"/>
<dbReference type="PROSITE" id="PS51183">
    <property type="entry name" value="JMJN"/>
    <property type="match status" value="1"/>
</dbReference>
<dbReference type="PANTHER" id="PTHR10694:SF7">
    <property type="entry name" value="[HISTONE H3]-TRIMETHYL-L-LYSINE(9) DEMETHYLASE"/>
    <property type="match status" value="1"/>
</dbReference>
<evidence type="ECO:0000256" key="5">
    <source>
        <dbReference type="ARBA" id="ARBA00023242"/>
    </source>
</evidence>
<evidence type="ECO:0000256" key="3">
    <source>
        <dbReference type="ARBA" id="ARBA00022771"/>
    </source>
</evidence>
<dbReference type="SUPFAM" id="SSF51197">
    <property type="entry name" value="Clavaminate synthase-like"/>
    <property type="match status" value="1"/>
</dbReference>
<comment type="subcellular location">
    <subcellularLocation>
        <location evidence="1">Nucleus</location>
    </subcellularLocation>
</comment>
<sequence length="548" mass="61037">MATRASSSSQSRTAPTLHPSMEEFADFASYVRAIEPTLRHAGHGAALIVPPREWIQRLGDSRARLPASAVLHPIRQHVYGREKNFHASMEECAPMSVRRFERHALEHRAPGDRLSAAEMEAKFWHSIAGGAPALYGSDSSEVGSLFPRELRVWNLSKLPGGVENDLLQALHDPIPGLNQSMLYFGTWKSFFALHTEDCELQGASFLHFGAPKQWYVVPPTHAPHVRRLCKELQPELAAACDEFLRHKTTLIAPELLQRAKIPYSSVLQTEGTFVVVLSSAYHFGFNHAWNCAEAVNFALTNWLPVGRKARPCTCDGQQTPFIDVPLLHRRLRAAEPEATREWWCFVCACGEHMGVSQEDKEEDQPSGEMFECSGCQQWGHVGCYEEYAAAVAGGDPLPSRMFCVGCRDAWRDEQHAEEPWVFSCVCGRHEGASNLTAADGEAPSGRMFQCEGCSLWAHTECFERYRGQEDDALPTQMWCHRCDGRPRQGKPAGKQKGSPPKRVAQAVVKQQTAKQIRRAATGPAPKCMKHRSPASLKSARAGHTKHEQ</sequence>
<evidence type="ECO:0000256" key="2">
    <source>
        <dbReference type="ARBA" id="ARBA00022723"/>
    </source>
</evidence>
<dbReference type="GO" id="GO:0008270">
    <property type="term" value="F:zinc ion binding"/>
    <property type="evidence" value="ECO:0007669"/>
    <property type="project" value="UniProtKB-KW"/>
</dbReference>
<dbReference type="Proteomes" id="UP001515480">
    <property type="component" value="Unassembled WGS sequence"/>
</dbReference>
<evidence type="ECO:0000259" key="7">
    <source>
        <dbReference type="PROSITE" id="PS51183"/>
    </source>
</evidence>
<reference evidence="9 10" key="1">
    <citation type="journal article" date="2024" name="Science">
        <title>Giant polyketide synthase enzymes in the biosynthesis of giant marine polyether toxins.</title>
        <authorList>
            <person name="Fallon T.R."/>
            <person name="Shende V.V."/>
            <person name="Wierzbicki I.H."/>
            <person name="Pendleton A.L."/>
            <person name="Watervoot N.F."/>
            <person name="Auber R.P."/>
            <person name="Gonzalez D.J."/>
            <person name="Wisecaver J.H."/>
            <person name="Moore B.S."/>
        </authorList>
    </citation>
    <scope>NUCLEOTIDE SEQUENCE [LARGE SCALE GENOMIC DNA]</scope>
    <source>
        <strain evidence="9 10">12B1</strain>
    </source>
</reference>
<dbReference type="SMART" id="SM00558">
    <property type="entry name" value="JmjC"/>
    <property type="match status" value="1"/>
</dbReference>
<feature type="domain" description="JmjN" evidence="7">
    <location>
        <begin position="14"/>
        <end position="57"/>
    </location>
</feature>
<dbReference type="InterPro" id="IPR013083">
    <property type="entry name" value="Znf_RING/FYVE/PHD"/>
</dbReference>
<dbReference type="Gene3D" id="3.30.40.10">
    <property type="entry name" value="Zinc/RING finger domain, C3HC4 (zinc finger)"/>
    <property type="match status" value="1"/>
</dbReference>
<dbReference type="GO" id="GO:0032454">
    <property type="term" value="F:histone H3K9 demethylase activity"/>
    <property type="evidence" value="ECO:0007669"/>
    <property type="project" value="TreeGrafter"/>
</dbReference>
<dbReference type="InterPro" id="IPR003349">
    <property type="entry name" value="JmjN"/>
</dbReference>
<evidence type="ECO:0008006" key="11">
    <source>
        <dbReference type="Google" id="ProtNLM"/>
    </source>
</evidence>
<dbReference type="GO" id="GO:0010468">
    <property type="term" value="P:regulation of gene expression"/>
    <property type="evidence" value="ECO:0007669"/>
    <property type="project" value="TreeGrafter"/>
</dbReference>
<feature type="compositionally biased region" description="Low complexity" evidence="6">
    <location>
        <begin position="501"/>
        <end position="514"/>
    </location>
</feature>
<evidence type="ECO:0000313" key="9">
    <source>
        <dbReference type="EMBL" id="KAL1527961.1"/>
    </source>
</evidence>
<feature type="domain" description="JmjC" evidence="8">
    <location>
        <begin position="147"/>
        <end position="314"/>
    </location>
</feature>
<keyword evidence="5" id="KW-0539">Nucleus</keyword>
<dbReference type="Pfam" id="PF02375">
    <property type="entry name" value="JmjN"/>
    <property type="match status" value="1"/>
</dbReference>
<gene>
    <name evidence="9" type="ORF">AB1Y20_009332</name>
</gene>
<proteinExistence type="predicted"/>
<dbReference type="PROSITE" id="PS51184">
    <property type="entry name" value="JMJC"/>
    <property type="match status" value="1"/>
</dbReference>